<dbReference type="Proteomes" id="UP000230069">
    <property type="component" value="Unassembled WGS sequence"/>
</dbReference>
<dbReference type="InParanoid" id="A0A2G5ECW8"/>
<dbReference type="EMBL" id="KZ305026">
    <property type="protein sequence ID" value="PIA53551.1"/>
    <property type="molecule type" value="Genomic_DNA"/>
</dbReference>
<reference evidence="1 2" key="1">
    <citation type="submission" date="2017-09" db="EMBL/GenBank/DDBJ databases">
        <title>WGS assembly of Aquilegia coerulea Goldsmith.</title>
        <authorList>
            <person name="Hodges S."/>
            <person name="Kramer E."/>
            <person name="Nordborg M."/>
            <person name="Tomkins J."/>
            <person name="Borevitz J."/>
            <person name="Derieg N."/>
            <person name="Yan J."/>
            <person name="Mihaltcheva S."/>
            <person name="Hayes R.D."/>
            <person name="Rokhsar D."/>
        </authorList>
    </citation>
    <scope>NUCLEOTIDE SEQUENCE [LARGE SCALE GENOMIC DNA]</scope>
    <source>
        <strain evidence="2">cv. Goldsmith</strain>
    </source>
</reference>
<organism evidence="1 2">
    <name type="scientific">Aquilegia coerulea</name>
    <name type="common">Rocky mountain columbine</name>
    <dbReference type="NCBI Taxonomy" id="218851"/>
    <lineage>
        <taxon>Eukaryota</taxon>
        <taxon>Viridiplantae</taxon>
        <taxon>Streptophyta</taxon>
        <taxon>Embryophyta</taxon>
        <taxon>Tracheophyta</taxon>
        <taxon>Spermatophyta</taxon>
        <taxon>Magnoliopsida</taxon>
        <taxon>Ranunculales</taxon>
        <taxon>Ranunculaceae</taxon>
        <taxon>Thalictroideae</taxon>
        <taxon>Aquilegia</taxon>
    </lineage>
</organism>
<sequence>MYQAKKNSKSLRVSKACHRRNGATHACEQRCIHCTDPASVTILVKGPSPDIIKSHFREVVEPQYWNDIIEVSKFTRFKHWTQRIVQVQSFFYYYTLWKLFIPHTPRIDGGRSTQQYKNVYGAHP</sequence>
<keyword evidence="2" id="KW-1185">Reference proteome</keyword>
<accession>A0A2G5ECW8</accession>
<name>A0A2G5ECW8_AQUCA</name>
<gene>
    <name evidence="1" type="ORF">AQUCO_00900259v1</name>
</gene>
<proteinExistence type="predicted"/>
<evidence type="ECO:0000313" key="1">
    <source>
        <dbReference type="EMBL" id="PIA53551.1"/>
    </source>
</evidence>
<protein>
    <submittedName>
        <fullName evidence="1">Uncharacterized protein</fullName>
    </submittedName>
</protein>
<dbReference type="AlphaFoldDB" id="A0A2G5ECW8"/>
<evidence type="ECO:0000313" key="2">
    <source>
        <dbReference type="Proteomes" id="UP000230069"/>
    </source>
</evidence>